<feature type="region of interest" description="Disordered" evidence="1">
    <location>
        <begin position="67"/>
        <end position="87"/>
    </location>
</feature>
<dbReference type="AlphaFoldDB" id="A0AAV4YBT0"/>
<proteinExistence type="predicted"/>
<reference evidence="2 3" key="1">
    <citation type="submission" date="2021-06" db="EMBL/GenBank/DDBJ databases">
        <title>Caerostris extrusa draft genome.</title>
        <authorList>
            <person name="Kono N."/>
            <person name="Arakawa K."/>
        </authorList>
    </citation>
    <scope>NUCLEOTIDE SEQUENCE [LARGE SCALE GENOMIC DNA]</scope>
</reference>
<name>A0AAV4YBT0_CAEEX</name>
<evidence type="ECO:0000313" key="2">
    <source>
        <dbReference type="EMBL" id="GIZ04768.1"/>
    </source>
</evidence>
<protein>
    <submittedName>
        <fullName evidence="2">Uncharacterized protein</fullName>
    </submittedName>
</protein>
<evidence type="ECO:0000256" key="1">
    <source>
        <dbReference type="SAM" id="MobiDB-lite"/>
    </source>
</evidence>
<organism evidence="2 3">
    <name type="scientific">Caerostris extrusa</name>
    <name type="common">Bark spider</name>
    <name type="synonym">Caerostris bankana</name>
    <dbReference type="NCBI Taxonomy" id="172846"/>
    <lineage>
        <taxon>Eukaryota</taxon>
        <taxon>Metazoa</taxon>
        <taxon>Ecdysozoa</taxon>
        <taxon>Arthropoda</taxon>
        <taxon>Chelicerata</taxon>
        <taxon>Arachnida</taxon>
        <taxon>Araneae</taxon>
        <taxon>Araneomorphae</taxon>
        <taxon>Entelegynae</taxon>
        <taxon>Araneoidea</taxon>
        <taxon>Araneidae</taxon>
        <taxon>Caerostris</taxon>
    </lineage>
</organism>
<comment type="caution">
    <text evidence="2">The sequence shown here is derived from an EMBL/GenBank/DDBJ whole genome shotgun (WGS) entry which is preliminary data.</text>
</comment>
<keyword evidence="3" id="KW-1185">Reference proteome</keyword>
<evidence type="ECO:0000313" key="3">
    <source>
        <dbReference type="Proteomes" id="UP001054945"/>
    </source>
</evidence>
<accession>A0AAV4YBT0</accession>
<sequence>MVTGIHALIAETVAMDGELDFDESFSLISPCPPLWSHARESERKDDYPDREAKMMILKKSDSLCLLRGEGREPSPGGRGKVPSGKLSVRGFEHGRAPSLLKGKSHECLQVTEEYRPNWKGGGCVGVGSLESLVTLGARW</sequence>
<dbReference type="EMBL" id="BPLR01019133">
    <property type="protein sequence ID" value="GIZ04768.1"/>
    <property type="molecule type" value="Genomic_DNA"/>
</dbReference>
<dbReference type="Proteomes" id="UP001054945">
    <property type="component" value="Unassembled WGS sequence"/>
</dbReference>
<gene>
    <name evidence="2" type="ORF">CEXT_568551</name>
</gene>